<evidence type="ECO:0000256" key="1">
    <source>
        <dbReference type="ARBA" id="ARBA00023002"/>
    </source>
</evidence>
<evidence type="ECO:0000313" key="4">
    <source>
        <dbReference type="Proteomes" id="UP000295341"/>
    </source>
</evidence>
<sequence>MTAPWPDHLLTAATALAPCETVADWWARHRVLCAGRSGSIERAIVGGYMADRVAWAFATAYQAALRALVPSLPGNALTALCVTEEGGTSPKAMHSTLSVDANGGLVLNGAKRWTTLGPDGGLFLVAARDTRETGDKPVLRLVRVDARAIGVHVEPMPPTSFVPEVAHARLRFENVRVDDEALLPGDGYARYVKPFRTIEDLHVHAAILAYLVREARRLSWPRAWTERAMAVLAAYSDIASRDPASSSTHLLLAGALASGEQLASETDAFWDASSAGDPEAAVRWKRDKALLKIASQARAARLERAWERFP</sequence>
<dbReference type="InterPro" id="IPR009100">
    <property type="entry name" value="AcylCoA_DH/oxidase_NM_dom_sf"/>
</dbReference>
<dbReference type="EMBL" id="SOBT01000009">
    <property type="protein sequence ID" value="TDU28529.1"/>
    <property type="molecule type" value="Genomic_DNA"/>
</dbReference>
<keyword evidence="1" id="KW-0560">Oxidoreductase</keyword>
<dbReference type="Gene3D" id="2.40.110.10">
    <property type="entry name" value="Butyryl-CoA Dehydrogenase, subunit A, domain 2"/>
    <property type="match status" value="1"/>
</dbReference>
<evidence type="ECO:0000259" key="2">
    <source>
        <dbReference type="Pfam" id="PF02770"/>
    </source>
</evidence>
<keyword evidence="4" id="KW-1185">Reference proteome</keyword>
<dbReference type="GO" id="GO:0003995">
    <property type="term" value="F:acyl-CoA dehydrogenase activity"/>
    <property type="evidence" value="ECO:0007669"/>
    <property type="project" value="TreeGrafter"/>
</dbReference>
<dbReference type="RefSeq" id="WP_162851216.1">
    <property type="nucleotide sequence ID" value="NZ_MWIN01000011.1"/>
</dbReference>
<dbReference type="Proteomes" id="UP000295341">
    <property type="component" value="Unassembled WGS sequence"/>
</dbReference>
<proteinExistence type="predicted"/>
<dbReference type="PANTHER" id="PTHR48083:SF2">
    <property type="entry name" value="MEDIUM-CHAIN SPECIFIC ACYL-COA DEHYDROGENASE, MITOCHONDRIAL"/>
    <property type="match status" value="1"/>
</dbReference>
<reference evidence="3 4" key="1">
    <citation type="submission" date="2019-03" db="EMBL/GenBank/DDBJ databases">
        <title>Genomic Encyclopedia of Type Strains, Phase IV (KMG-IV): sequencing the most valuable type-strain genomes for metagenomic binning, comparative biology and taxonomic classification.</title>
        <authorList>
            <person name="Goeker M."/>
        </authorList>
    </citation>
    <scope>NUCLEOTIDE SEQUENCE [LARGE SCALE GENOMIC DNA]</scope>
    <source>
        <strain evidence="3 4">DSM 26377</strain>
    </source>
</reference>
<evidence type="ECO:0000313" key="3">
    <source>
        <dbReference type="EMBL" id="TDU28529.1"/>
    </source>
</evidence>
<dbReference type="AlphaFoldDB" id="A0A4R7P545"/>
<dbReference type="GO" id="GO:0033539">
    <property type="term" value="P:fatty acid beta-oxidation using acyl-CoA dehydrogenase"/>
    <property type="evidence" value="ECO:0007669"/>
    <property type="project" value="TreeGrafter"/>
</dbReference>
<dbReference type="InterPro" id="IPR046373">
    <property type="entry name" value="Acyl-CoA_Oxase/DH_mid-dom_sf"/>
</dbReference>
<comment type="caution">
    <text evidence="3">The sequence shown here is derived from an EMBL/GenBank/DDBJ whole genome shotgun (WGS) entry which is preliminary data.</text>
</comment>
<protein>
    <submittedName>
        <fullName evidence="3">Acyl-CoA dehydrogenase-like protein</fullName>
    </submittedName>
</protein>
<dbReference type="PANTHER" id="PTHR48083">
    <property type="entry name" value="MEDIUM-CHAIN SPECIFIC ACYL-COA DEHYDROGENASE, MITOCHONDRIAL-RELATED"/>
    <property type="match status" value="1"/>
</dbReference>
<feature type="domain" description="Acyl-CoA oxidase/dehydrogenase middle" evidence="2">
    <location>
        <begin position="79"/>
        <end position="175"/>
    </location>
</feature>
<dbReference type="SUPFAM" id="SSF56645">
    <property type="entry name" value="Acyl-CoA dehydrogenase NM domain-like"/>
    <property type="match status" value="1"/>
</dbReference>
<dbReference type="Pfam" id="PF02770">
    <property type="entry name" value="Acyl-CoA_dh_M"/>
    <property type="match status" value="1"/>
</dbReference>
<gene>
    <name evidence="3" type="ORF">DFR24_2901</name>
</gene>
<name>A0A4R7P545_9GAMM</name>
<organism evidence="3 4">
    <name type="scientific">Panacagrimonas perspica</name>
    <dbReference type="NCBI Taxonomy" id="381431"/>
    <lineage>
        <taxon>Bacteria</taxon>
        <taxon>Pseudomonadati</taxon>
        <taxon>Pseudomonadota</taxon>
        <taxon>Gammaproteobacteria</taxon>
        <taxon>Nevskiales</taxon>
        <taxon>Nevskiaceae</taxon>
        <taxon>Panacagrimonas</taxon>
    </lineage>
</organism>
<accession>A0A4R7P545</accession>
<dbReference type="InterPro" id="IPR006091">
    <property type="entry name" value="Acyl-CoA_Oxase/DH_mid-dom"/>
</dbReference>
<dbReference type="GO" id="GO:0005737">
    <property type="term" value="C:cytoplasm"/>
    <property type="evidence" value="ECO:0007669"/>
    <property type="project" value="TreeGrafter"/>
</dbReference>
<dbReference type="InterPro" id="IPR050741">
    <property type="entry name" value="Acyl-CoA_dehydrogenase"/>
</dbReference>